<keyword evidence="5" id="KW-0812">Transmembrane</keyword>
<keyword evidence="3" id="KW-0201">Cytochrome c-type biogenesis</keyword>
<evidence type="ECO:0000313" key="6">
    <source>
        <dbReference type="EMBL" id="MBB6060693.1"/>
    </source>
</evidence>
<dbReference type="GO" id="GO:0005886">
    <property type="term" value="C:plasma membrane"/>
    <property type="evidence" value="ECO:0007669"/>
    <property type="project" value="InterPro"/>
</dbReference>
<dbReference type="Proteomes" id="UP000532746">
    <property type="component" value="Unassembled WGS sequence"/>
</dbReference>
<keyword evidence="2" id="KW-0408">Iron</keyword>
<accession>A0A7W9T4P3</accession>
<dbReference type="Pfam" id="PF03100">
    <property type="entry name" value="CcmE"/>
    <property type="match status" value="1"/>
</dbReference>
<proteinExistence type="predicted"/>
<gene>
    <name evidence="6" type="ORF">HNQ93_003567</name>
</gene>
<dbReference type="GO" id="GO:0020037">
    <property type="term" value="F:heme binding"/>
    <property type="evidence" value="ECO:0007669"/>
    <property type="project" value="InterPro"/>
</dbReference>
<comment type="subcellular location">
    <subcellularLocation>
        <location evidence="1">Membrane</location>
    </subcellularLocation>
</comment>
<dbReference type="Gene3D" id="2.40.50.140">
    <property type="entry name" value="Nucleic acid-binding proteins"/>
    <property type="match status" value="1"/>
</dbReference>
<keyword evidence="2" id="KW-0349">Heme</keyword>
<evidence type="ECO:0000256" key="1">
    <source>
        <dbReference type="ARBA" id="ARBA00004370"/>
    </source>
</evidence>
<sequence>MSSAPGGANLLYPDMKKAHILAIAVIAVAIGIIMSAAGDASVYVSFKEARERAAEGNLTKVHVVGRLPRDVQQNIMGLEYNPTLDPNYFAFTLVDTNRIAQRVVYFNPKPQDFDKSEQVVITGAMRNDLFVADKILLKCPSKYVEKDIKDATASVN</sequence>
<dbReference type="AlphaFoldDB" id="A0A7W9T4P3"/>
<keyword evidence="2" id="KW-0479">Metal-binding</keyword>
<evidence type="ECO:0000256" key="3">
    <source>
        <dbReference type="ARBA" id="ARBA00022748"/>
    </source>
</evidence>
<organism evidence="6 7">
    <name type="scientific">Hymenobacter luteus</name>
    <dbReference type="NCBI Taxonomy" id="1411122"/>
    <lineage>
        <taxon>Bacteria</taxon>
        <taxon>Pseudomonadati</taxon>
        <taxon>Bacteroidota</taxon>
        <taxon>Cytophagia</taxon>
        <taxon>Cytophagales</taxon>
        <taxon>Hymenobacteraceae</taxon>
        <taxon>Hymenobacter</taxon>
    </lineage>
</organism>
<keyword evidence="5" id="KW-1133">Transmembrane helix</keyword>
<evidence type="ECO:0000256" key="4">
    <source>
        <dbReference type="ARBA" id="ARBA00023136"/>
    </source>
</evidence>
<keyword evidence="4 5" id="KW-0472">Membrane</keyword>
<dbReference type="InterPro" id="IPR004329">
    <property type="entry name" value="CcmE"/>
</dbReference>
<dbReference type="InterPro" id="IPR036127">
    <property type="entry name" value="CcmE-like_sf"/>
</dbReference>
<keyword evidence="7" id="KW-1185">Reference proteome</keyword>
<comment type="caution">
    <text evidence="6">The sequence shown here is derived from an EMBL/GenBank/DDBJ whole genome shotgun (WGS) entry which is preliminary data.</text>
</comment>
<protein>
    <submittedName>
        <fullName evidence="6">Cytochrome c-type biogenesis protein CcmE</fullName>
    </submittedName>
</protein>
<evidence type="ECO:0000256" key="5">
    <source>
        <dbReference type="SAM" id="Phobius"/>
    </source>
</evidence>
<dbReference type="InterPro" id="IPR012340">
    <property type="entry name" value="NA-bd_OB-fold"/>
</dbReference>
<dbReference type="GO" id="GO:0017004">
    <property type="term" value="P:cytochrome complex assembly"/>
    <property type="evidence" value="ECO:0007669"/>
    <property type="project" value="UniProtKB-KW"/>
</dbReference>
<dbReference type="SUPFAM" id="SSF82093">
    <property type="entry name" value="Heme chaperone CcmE"/>
    <property type="match status" value="1"/>
</dbReference>
<dbReference type="EMBL" id="JACHGG010000005">
    <property type="protein sequence ID" value="MBB6060693.1"/>
    <property type="molecule type" value="Genomic_DNA"/>
</dbReference>
<feature type="transmembrane region" description="Helical" evidence="5">
    <location>
        <begin position="20"/>
        <end position="44"/>
    </location>
</feature>
<evidence type="ECO:0000256" key="2">
    <source>
        <dbReference type="ARBA" id="ARBA00022617"/>
    </source>
</evidence>
<name>A0A7W9T4P3_9BACT</name>
<reference evidence="6 7" key="1">
    <citation type="submission" date="2020-08" db="EMBL/GenBank/DDBJ databases">
        <title>Genomic Encyclopedia of Type Strains, Phase IV (KMG-IV): sequencing the most valuable type-strain genomes for metagenomic binning, comparative biology and taxonomic classification.</title>
        <authorList>
            <person name="Goeker M."/>
        </authorList>
    </citation>
    <scope>NUCLEOTIDE SEQUENCE [LARGE SCALE GENOMIC DNA]</scope>
    <source>
        <strain evidence="6 7">DSM 26718</strain>
    </source>
</reference>
<dbReference type="GO" id="GO:0017003">
    <property type="term" value="P:protein-heme linkage"/>
    <property type="evidence" value="ECO:0007669"/>
    <property type="project" value="InterPro"/>
</dbReference>
<evidence type="ECO:0000313" key="7">
    <source>
        <dbReference type="Proteomes" id="UP000532746"/>
    </source>
</evidence>